<keyword evidence="2" id="KW-1185">Reference proteome</keyword>
<proteinExistence type="predicted"/>
<evidence type="ECO:0000313" key="2">
    <source>
        <dbReference type="Proteomes" id="UP001627284"/>
    </source>
</evidence>
<dbReference type="EMBL" id="JBJKTR010000020">
    <property type="protein sequence ID" value="KAL3330950.1"/>
    <property type="molecule type" value="Genomic_DNA"/>
</dbReference>
<name>A0ABD2RJ92_9SOLN</name>
<accession>A0ABD2RJ92</accession>
<dbReference type="EMBL" id="JBJKTR010000020">
    <property type="protein sequence ID" value="KAL3330952.1"/>
    <property type="molecule type" value="Genomic_DNA"/>
</dbReference>
<dbReference type="Proteomes" id="UP001627284">
    <property type="component" value="Unassembled WGS sequence"/>
</dbReference>
<gene>
    <name evidence="1" type="ORF">AABB24_034655</name>
</gene>
<evidence type="ECO:0000313" key="1">
    <source>
        <dbReference type="EMBL" id="KAL3330951.1"/>
    </source>
</evidence>
<comment type="caution">
    <text evidence="1">The sequence shown here is derived from an EMBL/GenBank/DDBJ whole genome shotgun (WGS) entry which is preliminary data.</text>
</comment>
<reference evidence="1 2" key="1">
    <citation type="submission" date="2024-05" db="EMBL/GenBank/DDBJ databases">
        <title>De novo assembly of an allotetraploid wild potato.</title>
        <authorList>
            <person name="Hosaka A.J."/>
        </authorList>
    </citation>
    <scope>NUCLEOTIDE SEQUENCE [LARGE SCALE GENOMIC DNA]</scope>
    <source>
        <tissue evidence="1">Young leaves</tissue>
    </source>
</reference>
<dbReference type="AlphaFoldDB" id="A0ABD2RJ92"/>
<protein>
    <submittedName>
        <fullName evidence="1">Uncharacterized protein</fullName>
    </submittedName>
</protein>
<sequence>MKGIWISRSLRLPHLGDWICRLLRNSERVLSSRNGSKNVPPELLLDGFQNLKDIHLDGCDSLTHLLKIHCQQNIMFPKLNDYMYIIVIVYNIFTCLSSTRSSLKLEDLR</sequence>
<organism evidence="1 2">
    <name type="scientific">Solanum stoloniferum</name>
    <dbReference type="NCBI Taxonomy" id="62892"/>
    <lineage>
        <taxon>Eukaryota</taxon>
        <taxon>Viridiplantae</taxon>
        <taxon>Streptophyta</taxon>
        <taxon>Embryophyta</taxon>
        <taxon>Tracheophyta</taxon>
        <taxon>Spermatophyta</taxon>
        <taxon>Magnoliopsida</taxon>
        <taxon>eudicotyledons</taxon>
        <taxon>Gunneridae</taxon>
        <taxon>Pentapetalae</taxon>
        <taxon>asterids</taxon>
        <taxon>lamiids</taxon>
        <taxon>Solanales</taxon>
        <taxon>Solanaceae</taxon>
        <taxon>Solanoideae</taxon>
        <taxon>Solaneae</taxon>
        <taxon>Solanum</taxon>
    </lineage>
</organism>
<dbReference type="EMBL" id="JBJKTR010000020">
    <property type="protein sequence ID" value="KAL3330951.1"/>
    <property type="molecule type" value="Genomic_DNA"/>
</dbReference>